<dbReference type="InterPro" id="IPR036388">
    <property type="entry name" value="WH-like_DNA-bd_sf"/>
</dbReference>
<dbReference type="Gene3D" id="3.30.450.40">
    <property type="match status" value="1"/>
</dbReference>
<dbReference type="InterPro" id="IPR050707">
    <property type="entry name" value="HTH_MetabolicPath_Reg"/>
</dbReference>
<sequence>MRYPTVNNKHFSSLRNALRLLNLFSKDEPEFNLSEFAERLEIGLSTAFRLTNTLVEEGFIVRDPHTKLYRPAASILAMGNTIISKIDLCQISKPILEKLVEDTGETSHIAVIRDYQVLYLLKIDNSHPVHLLSHAGKSNPLHCTSTGQVLLAYQPESVINQVIDRGLKSYTPKTITDPIRLREILYNIRKQGFSVSLEELHNMGASIAAPVKNRNGEVIASISIAGPTSRINLKTIPRLTKLVQTAAERISKELPNN</sequence>
<keyword evidence="1" id="KW-0805">Transcription regulation</keyword>
<accession>A0ABZ2CIB5</accession>
<organism evidence="6 7">
    <name type="scientific">Niallia oryzisoli</name>
    <dbReference type="NCBI Taxonomy" id="1737571"/>
    <lineage>
        <taxon>Bacteria</taxon>
        <taxon>Bacillati</taxon>
        <taxon>Bacillota</taxon>
        <taxon>Bacilli</taxon>
        <taxon>Bacillales</taxon>
        <taxon>Bacillaceae</taxon>
        <taxon>Niallia</taxon>
    </lineage>
</organism>
<dbReference type="PANTHER" id="PTHR30136">
    <property type="entry name" value="HELIX-TURN-HELIX TRANSCRIPTIONAL REGULATOR, ICLR FAMILY"/>
    <property type="match status" value="1"/>
</dbReference>
<dbReference type="Proteomes" id="UP001357223">
    <property type="component" value="Chromosome"/>
</dbReference>
<keyword evidence="3" id="KW-0804">Transcription</keyword>
<evidence type="ECO:0000313" key="6">
    <source>
        <dbReference type="EMBL" id="WVX83522.1"/>
    </source>
</evidence>
<dbReference type="Pfam" id="PF01614">
    <property type="entry name" value="IclR_C"/>
    <property type="match status" value="1"/>
</dbReference>
<dbReference type="SUPFAM" id="SSF55781">
    <property type="entry name" value="GAF domain-like"/>
    <property type="match status" value="1"/>
</dbReference>
<evidence type="ECO:0000256" key="1">
    <source>
        <dbReference type="ARBA" id="ARBA00023015"/>
    </source>
</evidence>
<evidence type="ECO:0000259" key="4">
    <source>
        <dbReference type="PROSITE" id="PS51077"/>
    </source>
</evidence>
<feature type="domain" description="HTH iclR-type" evidence="4">
    <location>
        <begin position="11"/>
        <end position="73"/>
    </location>
</feature>
<proteinExistence type="predicted"/>
<dbReference type="PANTHER" id="PTHR30136:SF35">
    <property type="entry name" value="HTH-TYPE TRANSCRIPTIONAL REGULATOR RV1719"/>
    <property type="match status" value="1"/>
</dbReference>
<evidence type="ECO:0000256" key="2">
    <source>
        <dbReference type="ARBA" id="ARBA00023125"/>
    </source>
</evidence>
<dbReference type="Gene3D" id="1.10.10.10">
    <property type="entry name" value="Winged helix-like DNA-binding domain superfamily/Winged helix DNA-binding domain"/>
    <property type="match status" value="1"/>
</dbReference>
<dbReference type="InterPro" id="IPR005471">
    <property type="entry name" value="Tscrpt_reg_IclR_N"/>
</dbReference>
<gene>
    <name evidence="6" type="ORF">R4Z09_11275</name>
</gene>
<evidence type="ECO:0000256" key="3">
    <source>
        <dbReference type="ARBA" id="ARBA00023163"/>
    </source>
</evidence>
<dbReference type="RefSeq" id="WP_338452406.1">
    <property type="nucleotide sequence ID" value="NZ_CP137640.1"/>
</dbReference>
<name>A0ABZ2CIB5_9BACI</name>
<evidence type="ECO:0000259" key="5">
    <source>
        <dbReference type="PROSITE" id="PS51078"/>
    </source>
</evidence>
<feature type="domain" description="IclR-ED" evidence="5">
    <location>
        <begin position="74"/>
        <end position="256"/>
    </location>
</feature>
<keyword evidence="7" id="KW-1185">Reference proteome</keyword>
<dbReference type="InterPro" id="IPR036390">
    <property type="entry name" value="WH_DNA-bd_sf"/>
</dbReference>
<dbReference type="InterPro" id="IPR014757">
    <property type="entry name" value="Tscrpt_reg_IclR_C"/>
</dbReference>
<protein>
    <submittedName>
        <fullName evidence="6">IclR family transcriptional regulator</fullName>
    </submittedName>
</protein>
<dbReference type="SMART" id="SM00346">
    <property type="entry name" value="HTH_ICLR"/>
    <property type="match status" value="1"/>
</dbReference>
<dbReference type="EMBL" id="CP137640">
    <property type="protein sequence ID" value="WVX83522.1"/>
    <property type="molecule type" value="Genomic_DNA"/>
</dbReference>
<evidence type="ECO:0000313" key="7">
    <source>
        <dbReference type="Proteomes" id="UP001357223"/>
    </source>
</evidence>
<dbReference type="PROSITE" id="PS51078">
    <property type="entry name" value="ICLR_ED"/>
    <property type="match status" value="1"/>
</dbReference>
<dbReference type="PROSITE" id="PS51077">
    <property type="entry name" value="HTH_ICLR"/>
    <property type="match status" value="1"/>
</dbReference>
<keyword evidence="2" id="KW-0238">DNA-binding</keyword>
<dbReference type="Pfam" id="PF09339">
    <property type="entry name" value="HTH_IclR"/>
    <property type="match status" value="1"/>
</dbReference>
<reference evidence="6 7" key="1">
    <citation type="submission" date="2023-10" db="EMBL/GenBank/DDBJ databases">
        <title>Niallia locisalis sp.nov. isolated from a salt pond sample.</title>
        <authorList>
            <person name="Li X.-J."/>
            <person name="Dong L."/>
        </authorList>
    </citation>
    <scope>NUCLEOTIDE SEQUENCE [LARGE SCALE GENOMIC DNA]</scope>
    <source>
        <strain evidence="6 7">DSM 29761</strain>
    </source>
</reference>
<dbReference type="InterPro" id="IPR029016">
    <property type="entry name" value="GAF-like_dom_sf"/>
</dbReference>
<dbReference type="SUPFAM" id="SSF46785">
    <property type="entry name" value="Winged helix' DNA-binding domain"/>
    <property type="match status" value="1"/>
</dbReference>